<name>A0AAV6TN55_9ARAC</name>
<dbReference type="Proteomes" id="UP000827092">
    <property type="component" value="Unassembled WGS sequence"/>
</dbReference>
<evidence type="ECO:0000313" key="3">
    <source>
        <dbReference type="Proteomes" id="UP000827092"/>
    </source>
</evidence>
<keyword evidence="1" id="KW-1133">Transmembrane helix</keyword>
<comment type="caution">
    <text evidence="2">The sequence shown here is derived from an EMBL/GenBank/DDBJ whole genome shotgun (WGS) entry which is preliminary data.</text>
</comment>
<feature type="transmembrane region" description="Helical" evidence="1">
    <location>
        <begin position="49"/>
        <end position="68"/>
    </location>
</feature>
<evidence type="ECO:0000313" key="2">
    <source>
        <dbReference type="EMBL" id="KAG8173009.1"/>
    </source>
</evidence>
<proteinExistence type="predicted"/>
<dbReference type="Gene3D" id="3.10.10.10">
    <property type="entry name" value="HIV Type 1 Reverse Transcriptase, subunit A, domain 1"/>
    <property type="match status" value="1"/>
</dbReference>
<sequence length="74" mass="8525">MMQSKLKFLLSQGIIHPSKSPWSSPLHVVPDSTVRPVGDYRRLNSVTEFDSYLIFIVFDFLTTVVYAIRSTDEF</sequence>
<protein>
    <submittedName>
        <fullName evidence="2">Uncharacterized protein</fullName>
    </submittedName>
</protein>
<keyword evidence="1" id="KW-0812">Transmembrane</keyword>
<accession>A0AAV6TN55</accession>
<dbReference type="GO" id="GO:0071897">
    <property type="term" value="P:DNA biosynthetic process"/>
    <property type="evidence" value="ECO:0007669"/>
    <property type="project" value="UniProtKB-ARBA"/>
</dbReference>
<dbReference type="EMBL" id="JAFNEN010002153">
    <property type="protein sequence ID" value="KAG8173009.1"/>
    <property type="molecule type" value="Genomic_DNA"/>
</dbReference>
<gene>
    <name evidence="2" type="ORF">JTE90_008247</name>
</gene>
<reference evidence="2 3" key="1">
    <citation type="journal article" date="2022" name="Nat. Ecol. Evol.">
        <title>A masculinizing supergene underlies an exaggerated male reproductive morph in a spider.</title>
        <authorList>
            <person name="Hendrickx F."/>
            <person name="De Corte Z."/>
            <person name="Sonet G."/>
            <person name="Van Belleghem S.M."/>
            <person name="Kostlbacher S."/>
            <person name="Vangestel C."/>
        </authorList>
    </citation>
    <scope>NUCLEOTIDE SEQUENCE [LARGE SCALE GENOMIC DNA]</scope>
    <source>
        <strain evidence="2">W744_W776</strain>
    </source>
</reference>
<organism evidence="2 3">
    <name type="scientific">Oedothorax gibbosus</name>
    <dbReference type="NCBI Taxonomy" id="931172"/>
    <lineage>
        <taxon>Eukaryota</taxon>
        <taxon>Metazoa</taxon>
        <taxon>Ecdysozoa</taxon>
        <taxon>Arthropoda</taxon>
        <taxon>Chelicerata</taxon>
        <taxon>Arachnida</taxon>
        <taxon>Araneae</taxon>
        <taxon>Araneomorphae</taxon>
        <taxon>Entelegynae</taxon>
        <taxon>Araneoidea</taxon>
        <taxon>Linyphiidae</taxon>
        <taxon>Erigoninae</taxon>
        <taxon>Oedothorax</taxon>
    </lineage>
</organism>
<dbReference type="SUPFAM" id="SSF56672">
    <property type="entry name" value="DNA/RNA polymerases"/>
    <property type="match status" value="1"/>
</dbReference>
<evidence type="ECO:0000256" key="1">
    <source>
        <dbReference type="SAM" id="Phobius"/>
    </source>
</evidence>
<dbReference type="AlphaFoldDB" id="A0AAV6TN55"/>
<dbReference type="InterPro" id="IPR043502">
    <property type="entry name" value="DNA/RNA_pol_sf"/>
</dbReference>
<keyword evidence="1" id="KW-0472">Membrane</keyword>
<keyword evidence="3" id="KW-1185">Reference proteome</keyword>